<gene>
    <name evidence="3" type="ORF">BDY21DRAFT_380266</name>
</gene>
<keyword evidence="2" id="KW-0812">Transmembrane</keyword>
<feature type="transmembrane region" description="Helical" evidence="2">
    <location>
        <begin position="77"/>
        <end position="94"/>
    </location>
</feature>
<name>A0A6A6NXA8_9PEZI</name>
<organism evidence="3 4">
    <name type="scientific">Lineolata rhizophorae</name>
    <dbReference type="NCBI Taxonomy" id="578093"/>
    <lineage>
        <taxon>Eukaryota</taxon>
        <taxon>Fungi</taxon>
        <taxon>Dikarya</taxon>
        <taxon>Ascomycota</taxon>
        <taxon>Pezizomycotina</taxon>
        <taxon>Dothideomycetes</taxon>
        <taxon>Dothideomycetes incertae sedis</taxon>
        <taxon>Lineolatales</taxon>
        <taxon>Lineolataceae</taxon>
        <taxon>Lineolata</taxon>
    </lineage>
</organism>
<sequence length="102" mass="11280">MSSSPHHGAIHLVPPDDARHPTFSSVPQTKVVRDAPPKQRTRSNSAQVPVLKQQDTRATKAERAMNKAMSKATKMKAMMVKAMMMMMLVVVVVVEGDDGRKR</sequence>
<keyword evidence="2" id="KW-0472">Membrane</keyword>
<evidence type="ECO:0000256" key="1">
    <source>
        <dbReference type="SAM" id="MobiDB-lite"/>
    </source>
</evidence>
<evidence type="ECO:0000313" key="4">
    <source>
        <dbReference type="Proteomes" id="UP000799766"/>
    </source>
</evidence>
<dbReference type="AlphaFoldDB" id="A0A6A6NXA8"/>
<keyword evidence="4" id="KW-1185">Reference proteome</keyword>
<dbReference type="EMBL" id="MU001684">
    <property type="protein sequence ID" value="KAF2456208.1"/>
    <property type="molecule type" value="Genomic_DNA"/>
</dbReference>
<reference evidence="3" key="1">
    <citation type="journal article" date="2020" name="Stud. Mycol.">
        <title>101 Dothideomycetes genomes: a test case for predicting lifestyles and emergence of pathogens.</title>
        <authorList>
            <person name="Haridas S."/>
            <person name="Albert R."/>
            <person name="Binder M."/>
            <person name="Bloem J."/>
            <person name="Labutti K."/>
            <person name="Salamov A."/>
            <person name="Andreopoulos B."/>
            <person name="Baker S."/>
            <person name="Barry K."/>
            <person name="Bills G."/>
            <person name="Bluhm B."/>
            <person name="Cannon C."/>
            <person name="Castanera R."/>
            <person name="Culley D."/>
            <person name="Daum C."/>
            <person name="Ezra D."/>
            <person name="Gonzalez J."/>
            <person name="Henrissat B."/>
            <person name="Kuo A."/>
            <person name="Liang C."/>
            <person name="Lipzen A."/>
            <person name="Lutzoni F."/>
            <person name="Magnuson J."/>
            <person name="Mondo S."/>
            <person name="Nolan M."/>
            <person name="Ohm R."/>
            <person name="Pangilinan J."/>
            <person name="Park H.-J."/>
            <person name="Ramirez L."/>
            <person name="Alfaro M."/>
            <person name="Sun H."/>
            <person name="Tritt A."/>
            <person name="Yoshinaga Y."/>
            <person name="Zwiers L.-H."/>
            <person name="Turgeon B."/>
            <person name="Goodwin S."/>
            <person name="Spatafora J."/>
            <person name="Crous P."/>
            <person name="Grigoriev I."/>
        </authorList>
    </citation>
    <scope>NUCLEOTIDE SEQUENCE</scope>
    <source>
        <strain evidence="3">ATCC 16933</strain>
    </source>
</reference>
<accession>A0A6A6NXA8</accession>
<keyword evidence="2" id="KW-1133">Transmembrane helix</keyword>
<feature type="region of interest" description="Disordered" evidence="1">
    <location>
        <begin position="1"/>
        <end position="71"/>
    </location>
</feature>
<dbReference type="Proteomes" id="UP000799766">
    <property type="component" value="Unassembled WGS sequence"/>
</dbReference>
<feature type="compositionally biased region" description="Basic and acidic residues" evidence="1">
    <location>
        <begin position="54"/>
        <end position="65"/>
    </location>
</feature>
<protein>
    <submittedName>
        <fullName evidence="3">Uncharacterized protein</fullName>
    </submittedName>
</protein>
<evidence type="ECO:0000313" key="3">
    <source>
        <dbReference type="EMBL" id="KAF2456208.1"/>
    </source>
</evidence>
<evidence type="ECO:0000256" key="2">
    <source>
        <dbReference type="SAM" id="Phobius"/>
    </source>
</evidence>
<proteinExistence type="predicted"/>